<evidence type="ECO:0000313" key="4">
    <source>
        <dbReference type="Proteomes" id="UP001165302"/>
    </source>
</evidence>
<dbReference type="EMBL" id="JADEYP010000034">
    <property type="protein sequence ID" value="MCA5006448.1"/>
    <property type="molecule type" value="Genomic_DNA"/>
</dbReference>
<proteinExistence type="predicted"/>
<keyword evidence="4" id="KW-1185">Reference proteome</keyword>
<dbReference type="Proteomes" id="UP001165302">
    <property type="component" value="Unassembled WGS sequence"/>
</dbReference>
<evidence type="ECO:0000259" key="2">
    <source>
        <dbReference type="Pfam" id="PF20434"/>
    </source>
</evidence>
<evidence type="ECO:0000256" key="1">
    <source>
        <dbReference type="ARBA" id="ARBA00022801"/>
    </source>
</evidence>
<comment type="caution">
    <text evidence="3">The sequence shown here is derived from an EMBL/GenBank/DDBJ whole genome shotgun (WGS) entry which is preliminary data.</text>
</comment>
<dbReference type="InterPro" id="IPR049492">
    <property type="entry name" value="BD-FAE-like_dom"/>
</dbReference>
<dbReference type="Pfam" id="PF20434">
    <property type="entry name" value="BD-FAE"/>
    <property type="match status" value="1"/>
</dbReference>
<dbReference type="InterPro" id="IPR050300">
    <property type="entry name" value="GDXG_lipolytic_enzyme"/>
</dbReference>
<dbReference type="Gene3D" id="3.40.50.1820">
    <property type="entry name" value="alpha/beta hydrolase"/>
    <property type="match status" value="1"/>
</dbReference>
<dbReference type="SUPFAM" id="SSF53474">
    <property type="entry name" value="alpha/beta-Hydrolases"/>
    <property type="match status" value="1"/>
</dbReference>
<dbReference type="RefSeq" id="WP_225554808.1">
    <property type="nucleotide sequence ID" value="NZ_JADEYP010000034.1"/>
</dbReference>
<organism evidence="3 4">
    <name type="scientific">Sphingobacterium bovistauri</name>
    <dbReference type="NCBI Taxonomy" id="2781959"/>
    <lineage>
        <taxon>Bacteria</taxon>
        <taxon>Pseudomonadati</taxon>
        <taxon>Bacteroidota</taxon>
        <taxon>Sphingobacteriia</taxon>
        <taxon>Sphingobacteriales</taxon>
        <taxon>Sphingobacteriaceae</taxon>
        <taxon>Sphingobacterium</taxon>
    </lineage>
</organism>
<evidence type="ECO:0000313" key="3">
    <source>
        <dbReference type="EMBL" id="MCA5006448.1"/>
    </source>
</evidence>
<accession>A0ABS7Z8C8</accession>
<dbReference type="InterPro" id="IPR029058">
    <property type="entry name" value="AB_hydrolase_fold"/>
</dbReference>
<sequence>MKFQYLLILAFLCLIGCKDEDYSPQISNVVYQEIKDTSYGVGARNKMDIYLPANRNEHTKTIIAIHGGAWISGDKSELNYIIKNIRALDPNIAIVNINYSLVDGKSVFLQDQINDVVKAVNFVQDNTSKFLISNKFAIVGASSGAHLAMLYAYKYNDSKSVKVVGNYFGPTRLDSKEWYDSFNLGLFISVEDLLFPLFGKPWDLSLYSGYSPYSIVNSINGKPTVSFHGALDPIVPKDHSKDLNAKLKQLSIPTEYYEYPYSLHELSDNDLKDSYPKLLSFINKNW</sequence>
<keyword evidence="1 3" id="KW-0378">Hydrolase</keyword>
<feature type="domain" description="BD-FAE-like" evidence="2">
    <location>
        <begin position="47"/>
        <end position="247"/>
    </location>
</feature>
<gene>
    <name evidence="3" type="ORF">IPZ78_14970</name>
</gene>
<dbReference type="PANTHER" id="PTHR48081:SF33">
    <property type="entry name" value="KYNURENINE FORMAMIDASE"/>
    <property type="match status" value="1"/>
</dbReference>
<dbReference type="PANTHER" id="PTHR48081">
    <property type="entry name" value="AB HYDROLASE SUPERFAMILY PROTEIN C4A8.06C"/>
    <property type="match status" value="1"/>
</dbReference>
<name>A0ABS7Z8C8_9SPHI</name>
<reference evidence="3" key="1">
    <citation type="submission" date="2020-10" db="EMBL/GenBank/DDBJ databases">
        <authorList>
            <person name="Lu T."/>
            <person name="Wang Q."/>
            <person name="Han X."/>
        </authorList>
    </citation>
    <scope>NUCLEOTIDE SEQUENCE</scope>
    <source>
        <strain evidence="3">WQ 366</strain>
    </source>
</reference>
<protein>
    <submittedName>
        <fullName evidence="3">Alpha/beta hydrolase</fullName>
    </submittedName>
</protein>
<dbReference type="GO" id="GO:0016787">
    <property type="term" value="F:hydrolase activity"/>
    <property type="evidence" value="ECO:0007669"/>
    <property type="project" value="UniProtKB-KW"/>
</dbReference>